<dbReference type="PANTHER" id="PTHR35928">
    <property type="entry name" value="RIBOSOMAL PROTEIN S3, MITOCHONDRIAL"/>
    <property type="match status" value="1"/>
</dbReference>
<evidence type="ECO:0000256" key="7">
    <source>
        <dbReference type="ARBA" id="ARBA00043226"/>
    </source>
</evidence>
<comment type="caution">
    <text evidence="8">The sequence shown here is derived from an EMBL/GenBank/DDBJ whole genome shotgun (WGS) entry which is preliminary data.</text>
</comment>
<evidence type="ECO:0000313" key="8">
    <source>
        <dbReference type="EMBL" id="KAK2995367.1"/>
    </source>
</evidence>
<dbReference type="GO" id="GO:0005840">
    <property type="term" value="C:ribosome"/>
    <property type="evidence" value="ECO:0007669"/>
    <property type="project" value="UniProtKB-KW"/>
</dbReference>
<dbReference type="GO" id="GO:0005739">
    <property type="term" value="C:mitochondrion"/>
    <property type="evidence" value="ECO:0007669"/>
    <property type="project" value="UniProtKB-SubCell"/>
</dbReference>
<organism evidence="8 9">
    <name type="scientific">Escallonia rubra</name>
    <dbReference type="NCBI Taxonomy" id="112253"/>
    <lineage>
        <taxon>Eukaryota</taxon>
        <taxon>Viridiplantae</taxon>
        <taxon>Streptophyta</taxon>
        <taxon>Embryophyta</taxon>
        <taxon>Tracheophyta</taxon>
        <taxon>Spermatophyta</taxon>
        <taxon>Magnoliopsida</taxon>
        <taxon>eudicotyledons</taxon>
        <taxon>Gunneridae</taxon>
        <taxon>Pentapetalae</taxon>
        <taxon>asterids</taxon>
        <taxon>campanulids</taxon>
        <taxon>Escalloniales</taxon>
        <taxon>Escalloniaceae</taxon>
        <taxon>Escallonia</taxon>
    </lineage>
</organism>
<dbReference type="InterPro" id="IPR022803">
    <property type="entry name" value="Ribosomal_uL5_dom_sf"/>
</dbReference>
<dbReference type="InterPro" id="IPR044954">
    <property type="entry name" value="Ribosomal_uS3m_plant"/>
</dbReference>
<comment type="subcellular location">
    <subcellularLocation>
        <location evidence="1">Mitochondrion</location>
    </subcellularLocation>
</comment>
<dbReference type="Gene3D" id="3.30.1440.10">
    <property type="match status" value="1"/>
</dbReference>
<keyword evidence="4" id="KW-0496">Mitochondrion</keyword>
<protein>
    <recommendedName>
        <fullName evidence="6">Large ribosomal subunit protein uL5m</fullName>
    </recommendedName>
    <alternativeName>
        <fullName evidence="7">60S ribosomal protein L5, mitochondrial</fullName>
    </alternativeName>
</protein>
<name>A0AA88S3K8_9ASTE</name>
<gene>
    <name evidence="8" type="ORF">RJ640_028999</name>
</gene>
<evidence type="ECO:0000256" key="3">
    <source>
        <dbReference type="ARBA" id="ARBA00022980"/>
    </source>
</evidence>
<accession>A0AA88S3K8</accession>
<evidence type="ECO:0000256" key="4">
    <source>
        <dbReference type="ARBA" id="ARBA00023128"/>
    </source>
</evidence>
<evidence type="ECO:0000256" key="1">
    <source>
        <dbReference type="ARBA" id="ARBA00004173"/>
    </source>
</evidence>
<evidence type="ECO:0000256" key="6">
    <source>
        <dbReference type="ARBA" id="ARBA00040368"/>
    </source>
</evidence>
<keyword evidence="5" id="KW-0687">Ribonucleoprotein</keyword>
<dbReference type="Proteomes" id="UP001187471">
    <property type="component" value="Unassembled WGS sequence"/>
</dbReference>
<evidence type="ECO:0000256" key="5">
    <source>
        <dbReference type="ARBA" id="ARBA00023274"/>
    </source>
</evidence>
<dbReference type="AlphaFoldDB" id="A0AA88S3K8"/>
<reference evidence="8" key="1">
    <citation type="submission" date="2022-12" db="EMBL/GenBank/DDBJ databases">
        <title>Draft genome assemblies for two species of Escallonia (Escalloniales).</title>
        <authorList>
            <person name="Chanderbali A."/>
            <person name="Dervinis C."/>
            <person name="Anghel I."/>
            <person name="Soltis D."/>
            <person name="Soltis P."/>
            <person name="Zapata F."/>
        </authorList>
    </citation>
    <scope>NUCLEOTIDE SEQUENCE</scope>
    <source>
        <strain evidence="8">UCBG92.1500</strain>
        <tissue evidence="8">Leaf</tissue>
    </source>
</reference>
<comment type="similarity">
    <text evidence="2">Belongs to the universal ribosomal protein uL5 family.</text>
</comment>
<dbReference type="FunFam" id="3.30.1440.10:FF:000003">
    <property type="entry name" value="Ribosomal protein L5"/>
    <property type="match status" value="1"/>
</dbReference>
<keyword evidence="9" id="KW-1185">Reference proteome</keyword>
<dbReference type="SUPFAM" id="SSF55282">
    <property type="entry name" value="RL5-like"/>
    <property type="match status" value="1"/>
</dbReference>
<proteinExistence type="inferred from homology"/>
<dbReference type="PANTHER" id="PTHR35928:SF2">
    <property type="entry name" value="SMALL RIBOSOMAL SUBUNIT PROTEIN US3M"/>
    <property type="match status" value="1"/>
</dbReference>
<dbReference type="EMBL" id="JAVXUO010000105">
    <property type="protein sequence ID" value="KAK2995367.1"/>
    <property type="molecule type" value="Genomic_DNA"/>
</dbReference>
<evidence type="ECO:0000256" key="2">
    <source>
        <dbReference type="ARBA" id="ARBA00008553"/>
    </source>
</evidence>
<sequence>MGDYPARFGEHFESALVNGSPPLSSKKEAALPTAECIILHFPKRTFIHFFLPRRPRRLKRREKSRPGKEKGRRWEFEKAGPIGCLHSSDGTEEERNEVRGNYIGKRFESIRLDAREKQNEIRIWPKKKQRYGYHDRSPSIKKNLSKSLRVSGAFKHPKYAGVVNDIAFLNKNDDSFRKSQLFKFFFSKKSRSDSPTSHLLKRTLPAVRPSLNYSVMQYLLNTKNQMHFDPVVLLNHFGAPGVAEPSTMGGANAQGRSLDKRIRSRIAFFVESSSSEKKSLAEAKKRLTHFIRQANDLRFAGTTKTTISLFPFFGATFFFPRDGVGVYNNLFFEDARERLLRQLKKKCWNLMGKDKLDARQDPDNGIRPLPQLGLGEYERLVKDSSQCSFYRYWKSQLMFPLHFHYEDVSRQDPLLKPNHANVMEVPGSCKIRVVPKAAPSDFIIKNGNFAMEISGGQKLIQTQRASAGKSFRSNQFLGSNKDKKGYVSDLARQSTLRGHGMSNFLVRISTVMSLLDSPVEIRENSIQFSMETEFCEFSPELEDHFEIFEHIRGFNVTIVTSANTQDETLPPWSGFLQKDEGESHISRSFDGHKEIVLVATTNPIEQGLPLQLVYKQGTLFSIICGIRQYLGHLTKEHHVGFEAAA</sequence>
<keyword evidence="3" id="KW-0689">Ribosomal protein</keyword>
<dbReference type="GO" id="GO:1990904">
    <property type="term" value="C:ribonucleoprotein complex"/>
    <property type="evidence" value="ECO:0007669"/>
    <property type="project" value="UniProtKB-KW"/>
</dbReference>
<evidence type="ECO:0000313" key="9">
    <source>
        <dbReference type="Proteomes" id="UP001187471"/>
    </source>
</evidence>